<protein>
    <submittedName>
        <fullName evidence="2">CoA-binding protein</fullName>
    </submittedName>
</protein>
<dbReference type="Proteomes" id="UP000553343">
    <property type="component" value="Unassembled WGS sequence"/>
</dbReference>
<dbReference type="Pfam" id="PF13380">
    <property type="entry name" value="CoA_binding_2"/>
    <property type="match status" value="1"/>
</dbReference>
<dbReference type="Gene3D" id="3.40.50.720">
    <property type="entry name" value="NAD(P)-binding Rossmann-like Domain"/>
    <property type="match status" value="1"/>
</dbReference>
<dbReference type="EMBL" id="JACADJ010000006">
    <property type="protein sequence ID" value="NWH03930.1"/>
    <property type="molecule type" value="Genomic_DNA"/>
</dbReference>
<dbReference type="PANTHER" id="PTHR33303:SF2">
    <property type="entry name" value="COA-BINDING DOMAIN-CONTAINING PROTEIN"/>
    <property type="match status" value="1"/>
</dbReference>
<reference evidence="2 3" key="1">
    <citation type="submission" date="2020-06" db="EMBL/GenBank/DDBJ databases">
        <title>High-quality draft genome of sulfate reducer Desulfobacter latus type strain AcrS2 isolated from marine sediment.</title>
        <authorList>
            <person name="Hoppe M."/>
            <person name="Larsen C.K."/>
            <person name="Marshall I.P.G."/>
            <person name="Schramm A."/>
            <person name="Marietou A.G."/>
        </authorList>
    </citation>
    <scope>NUCLEOTIDE SEQUENCE [LARGE SCALE GENOMIC DNA]</scope>
    <source>
        <strain evidence="2 3">AcRS2</strain>
    </source>
</reference>
<dbReference type="InterPro" id="IPR003781">
    <property type="entry name" value="CoA-bd"/>
</dbReference>
<dbReference type="SUPFAM" id="SSF51735">
    <property type="entry name" value="NAD(P)-binding Rossmann-fold domains"/>
    <property type="match status" value="1"/>
</dbReference>
<accession>A0A850SV62</accession>
<keyword evidence="3" id="KW-1185">Reference proteome</keyword>
<evidence type="ECO:0000313" key="2">
    <source>
        <dbReference type="EMBL" id="NWH03930.1"/>
    </source>
</evidence>
<evidence type="ECO:0000259" key="1">
    <source>
        <dbReference type="SMART" id="SM00881"/>
    </source>
</evidence>
<proteinExistence type="predicted"/>
<dbReference type="InterPro" id="IPR036291">
    <property type="entry name" value="NAD(P)-bd_dom_sf"/>
</dbReference>
<name>A0A850SV62_9BACT</name>
<gene>
    <name evidence="2" type="ORF">HXW94_02790</name>
</gene>
<sequence>MEEKKETVAVVGASPLKDRYSNQAQAMLEEYGHTPVPVAPKHKIIEGKTVYHSLSDIPRSINTVTMYIGPTRQDKVIDQILDIKPQRVIFNPGTENPRAYEKLKPAGIKVQEACTLVLLKTGQYTKTFNNSWKED</sequence>
<comment type="caution">
    <text evidence="2">The sequence shown here is derived from an EMBL/GenBank/DDBJ whole genome shotgun (WGS) entry which is preliminary data.</text>
</comment>
<dbReference type="PANTHER" id="PTHR33303">
    <property type="entry name" value="CYTOPLASMIC PROTEIN-RELATED"/>
    <property type="match status" value="1"/>
</dbReference>
<dbReference type="AlphaFoldDB" id="A0A850SV62"/>
<feature type="domain" description="CoA-binding" evidence="1">
    <location>
        <begin position="1"/>
        <end position="94"/>
    </location>
</feature>
<dbReference type="RefSeq" id="WP_178365388.1">
    <property type="nucleotide sequence ID" value="NZ_JACADJ010000006.1"/>
</dbReference>
<dbReference type="SMART" id="SM00881">
    <property type="entry name" value="CoA_binding"/>
    <property type="match status" value="1"/>
</dbReference>
<evidence type="ECO:0000313" key="3">
    <source>
        <dbReference type="Proteomes" id="UP000553343"/>
    </source>
</evidence>
<organism evidence="2 3">
    <name type="scientific">Desulfobacter latus</name>
    <dbReference type="NCBI Taxonomy" id="2292"/>
    <lineage>
        <taxon>Bacteria</taxon>
        <taxon>Pseudomonadati</taxon>
        <taxon>Thermodesulfobacteriota</taxon>
        <taxon>Desulfobacteria</taxon>
        <taxon>Desulfobacterales</taxon>
        <taxon>Desulfobacteraceae</taxon>
        <taxon>Desulfobacter</taxon>
    </lineage>
</organism>